<feature type="region of interest" description="Disordered" evidence="1">
    <location>
        <begin position="1"/>
        <end position="129"/>
    </location>
</feature>
<feature type="compositionally biased region" description="Polar residues" evidence="1">
    <location>
        <begin position="91"/>
        <end position="102"/>
    </location>
</feature>
<reference evidence="2 3" key="2">
    <citation type="submission" date="2018-11" db="EMBL/GenBank/DDBJ databases">
        <authorList>
            <consortium name="Pathogen Informatics"/>
        </authorList>
    </citation>
    <scope>NUCLEOTIDE SEQUENCE [LARGE SCALE GENOMIC DNA]</scope>
</reference>
<feature type="compositionally biased region" description="Polar residues" evidence="1">
    <location>
        <begin position="59"/>
        <end position="81"/>
    </location>
</feature>
<dbReference type="WBParaSite" id="GPUH_0001776601-mRNA-1">
    <property type="protein sequence ID" value="GPUH_0001776601-mRNA-1"/>
    <property type="gene ID" value="GPUH_0001776601"/>
</dbReference>
<name>A0A183E9V2_9BILA</name>
<dbReference type="Proteomes" id="UP000271098">
    <property type="component" value="Unassembled WGS sequence"/>
</dbReference>
<evidence type="ECO:0000313" key="2">
    <source>
        <dbReference type="EMBL" id="VDN30369.1"/>
    </source>
</evidence>
<dbReference type="EMBL" id="UYRT01085625">
    <property type="protein sequence ID" value="VDN30369.1"/>
    <property type="molecule type" value="Genomic_DNA"/>
</dbReference>
<evidence type="ECO:0000313" key="3">
    <source>
        <dbReference type="Proteomes" id="UP000271098"/>
    </source>
</evidence>
<protein>
    <submittedName>
        <fullName evidence="4">M-phase-specific PLK1-interacting protein</fullName>
    </submittedName>
</protein>
<accession>A0A183E9V2</accession>
<evidence type="ECO:0000313" key="4">
    <source>
        <dbReference type="WBParaSite" id="GPUH_0001776601-mRNA-1"/>
    </source>
</evidence>
<evidence type="ECO:0000256" key="1">
    <source>
        <dbReference type="SAM" id="MobiDB-lite"/>
    </source>
</evidence>
<feature type="compositionally biased region" description="Low complexity" evidence="1">
    <location>
        <begin position="47"/>
        <end position="58"/>
    </location>
</feature>
<keyword evidence="3" id="KW-1185">Reference proteome</keyword>
<proteinExistence type="predicted"/>
<reference evidence="4" key="1">
    <citation type="submission" date="2016-06" db="UniProtKB">
        <authorList>
            <consortium name="WormBaseParasite"/>
        </authorList>
    </citation>
    <scope>IDENTIFICATION</scope>
</reference>
<dbReference type="OrthoDB" id="5815335at2759"/>
<organism evidence="4">
    <name type="scientific">Gongylonema pulchrum</name>
    <dbReference type="NCBI Taxonomy" id="637853"/>
    <lineage>
        <taxon>Eukaryota</taxon>
        <taxon>Metazoa</taxon>
        <taxon>Ecdysozoa</taxon>
        <taxon>Nematoda</taxon>
        <taxon>Chromadorea</taxon>
        <taxon>Rhabditida</taxon>
        <taxon>Spirurina</taxon>
        <taxon>Spiruromorpha</taxon>
        <taxon>Spiruroidea</taxon>
        <taxon>Gongylonematidae</taxon>
        <taxon>Gongylonema</taxon>
    </lineage>
</organism>
<dbReference type="AlphaFoldDB" id="A0A183E9V2"/>
<sequence>MSNHNQFRSPFESPYSGRFAAGRSNWSPRVFPGTPYPQQRLPHWKRSPSTPSSSSPASNFTPEQSTSGWRGTSRPSYSPYTYKSARYLPHGSSSPRFHTTPGSSSSSSSRRSSYGATPRSAQSKKFDVNDYVIPAMTSNPWEKLEEEYYANKSSK</sequence>
<feature type="compositionally biased region" description="Low complexity" evidence="1">
    <location>
        <begin position="103"/>
        <end position="113"/>
    </location>
</feature>
<gene>
    <name evidence="2" type="ORF">GPUH_LOCUS17743</name>
</gene>